<dbReference type="RefSeq" id="WP_125060948.1">
    <property type="nucleotide sequence ID" value="NZ_RRCF01000003.1"/>
</dbReference>
<sequence>MAAIKAWDRQQLLLAFSLYVRLPFGRLHARNPDIIQYAEFMGRTPSSLAMKLTNIASLDPVITATGRVGLTGASHADRAMWLEMNTDWLAFSEQMNAAVSVLTGPLSAESVDVREQQPSNYQGMSKETITQVRLGQSYFRAAVLSAYNNRCCISGLALPKLLIASHIVPWSQDIHNRLNPSNGLALSALHDKAFDLGLLTIDEHYRVVVSSKINHSNDQFFDSSINSFHGKSIFLPDKFSPRAEFLAMHRETIFEKGL</sequence>
<organism evidence="2 3">
    <name type="scientific">Rheinheimera mesophila</name>
    <dbReference type="NCBI Taxonomy" id="1547515"/>
    <lineage>
        <taxon>Bacteria</taxon>
        <taxon>Pseudomonadati</taxon>
        <taxon>Pseudomonadota</taxon>
        <taxon>Gammaproteobacteria</taxon>
        <taxon>Chromatiales</taxon>
        <taxon>Chromatiaceae</taxon>
        <taxon>Rheinheimera</taxon>
    </lineage>
</organism>
<dbReference type="AlphaFoldDB" id="A0A3P3QGH5"/>
<accession>A0A3P3QGH5</accession>
<keyword evidence="2" id="KW-0255">Endonuclease</keyword>
<protein>
    <submittedName>
        <fullName evidence="2">HNH endonuclease</fullName>
    </submittedName>
</protein>
<keyword evidence="3" id="KW-1185">Reference proteome</keyword>
<evidence type="ECO:0000313" key="2">
    <source>
        <dbReference type="EMBL" id="RRJ20292.1"/>
    </source>
</evidence>
<dbReference type="InterPro" id="IPR003615">
    <property type="entry name" value="HNH_nuc"/>
</dbReference>
<gene>
    <name evidence="2" type="ORF">EIK76_12260</name>
</gene>
<keyword evidence="2" id="KW-0378">Hydrolase</keyword>
<comment type="caution">
    <text evidence="2">The sequence shown here is derived from an EMBL/GenBank/DDBJ whole genome shotgun (WGS) entry which is preliminary data.</text>
</comment>
<feature type="domain" description="HNH nuclease" evidence="1">
    <location>
        <begin position="151"/>
        <end position="202"/>
    </location>
</feature>
<reference evidence="2 3" key="1">
    <citation type="submission" date="2018-11" db="EMBL/GenBank/DDBJ databases">
        <title>Draft genome analysis of Rheinheimera mesophila isolated from an industrial waste site.</title>
        <authorList>
            <person name="Yu Q."/>
            <person name="Qi Y."/>
            <person name="Zhang H."/>
            <person name="Lu Y."/>
            <person name="Pu J."/>
        </authorList>
    </citation>
    <scope>NUCLEOTIDE SEQUENCE [LARGE SCALE GENOMIC DNA]</scope>
    <source>
        <strain evidence="2 3">IITR13</strain>
    </source>
</reference>
<dbReference type="GO" id="GO:0004519">
    <property type="term" value="F:endonuclease activity"/>
    <property type="evidence" value="ECO:0007669"/>
    <property type="project" value="UniProtKB-KW"/>
</dbReference>
<keyword evidence="2" id="KW-0540">Nuclease</keyword>
<dbReference type="EMBL" id="RRCF01000003">
    <property type="protein sequence ID" value="RRJ20292.1"/>
    <property type="molecule type" value="Genomic_DNA"/>
</dbReference>
<name>A0A3P3QGH5_9GAMM</name>
<dbReference type="Proteomes" id="UP000276260">
    <property type="component" value="Unassembled WGS sequence"/>
</dbReference>
<proteinExistence type="predicted"/>
<dbReference type="Pfam" id="PF13391">
    <property type="entry name" value="HNH_2"/>
    <property type="match status" value="1"/>
</dbReference>
<dbReference type="OrthoDB" id="529575at2"/>
<evidence type="ECO:0000259" key="1">
    <source>
        <dbReference type="Pfam" id="PF13391"/>
    </source>
</evidence>
<evidence type="ECO:0000313" key="3">
    <source>
        <dbReference type="Proteomes" id="UP000276260"/>
    </source>
</evidence>